<proteinExistence type="predicted"/>
<accession>A0A346XXG7</accession>
<gene>
    <name evidence="3" type="ORF">DVS28_a2232</name>
</gene>
<dbReference type="Pfam" id="PF02872">
    <property type="entry name" value="5_nucleotid_C"/>
    <property type="match status" value="1"/>
</dbReference>
<keyword evidence="1" id="KW-0732">Signal</keyword>
<dbReference type="GO" id="GO:0016787">
    <property type="term" value="F:hydrolase activity"/>
    <property type="evidence" value="ECO:0007669"/>
    <property type="project" value="InterPro"/>
</dbReference>
<feature type="signal peptide" evidence="1">
    <location>
        <begin position="1"/>
        <end position="28"/>
    </location>
</feature>
<dbReference type="EMBL" id="CP031165">
    <property type="protein sequence ID" value="AXV06914.1"/>
    <property type="molecule type" value="Genomic_DNA"/>
</dbReference>
<dbReference type="Proteomes" id="UP000264006">
    <property type="component" value="Chromosome"/>
</dbReference>
<dbReference type="InterPro" id="IPR008334">
    <property type="entry name" value="5'-Nucleotdase_C"/>
</dbReference>
<dbReference type="SUPFAM" id="SSF55816">
    <property type="entry name" value="5'-nucleotidase (syn. UDP-sugar hydrolase), C-terminal domain"/>
    <property type="match status" value="1"/>
</dbReference>
<keyword evidence="4" id="KW-1185">Reference proteome</keyword>
<evidence type="ECO:0000256" key="1">
    <source>
        <dbReference type="SAM" id="SignalP"/>
    </source>
</evidence>
<feature type="domain" description="5'-Nucleotidase C-terminal" evidence="2">
    <location>
        <begin position="688"/>
        <end position="874"/>
    </location>
</feature>
<dbReference type="Gene3D" id="3.60.21.10">
    <property type="match status" value="1"/>
</dbReference>
<dbReference type="AlphaFoldDB" id="A0A346XXG7"/>
<evidence type="ECO:0000313" key="4">
    <source>
        <dbReference type="Proteomes" id="UP000264006"/>
    </source>
</evidence>
<feature type="chain" id="PRO_5016989503" evidence="1">
    <location>
        <begin position="29"/>
        <end position="927"/>
    </location>
</feature>
<dbReference type="SUPFAM" id="SSF56300">
    <property type="entry name" value="Metallo-dependent phosphatases"/>
    <property type="match status" value="1"/>
</dbReference>
<organism evidence="3 4">
    <name type="scientific">Euzebya pacifica</name>
    <dbReference type="NCBI Taxonomy" id="1608957"/>
    <lineage>
        <taxon>Bacteria</taxon>
        <taxon>Bacillati</taxon>
        <taxon>Actinomycetota</taxon>
        <taxon>Nitriliruptoria</taxon>
        <taxon>Euzebyales</taxon>
    </lineage>
</organism>
<dbReference type="PRINTS" id="PR01607">
    <property type="entry name" value="APYRASEFAMLY"/>
</dbReference>
<reference evidence="3 4" key="1">
    <citation type="submission" date="2018-09" db="EMBL/GenBank/DDBJ databases">
        <title>Complete genome sequence of Euzebya sp. DY32-46 isolated from seawater of Pacific Ocean.</title>
        <authorList>
            <person name="Xu L."/>
            <person name="Wu Y.-H."/>
            <person name="Xu X.-W."/>
        </authorList>
    </citation>
    <scope>NUCLEOTIDE SEQUENCE [LARGE SCALE GENOMIC DNA]</scope>
    <source>
        <strain evidence="3 4">DY32-46</strain>
    </source>
</reference>
<evidence type="ECO:0000259" key="2">
    <source>
        <dbReference type="Pfam" id="PF02872"/>
    </source>
</evidence>
<dbReference type="Gene3D" id="3.40.50.12090">
    <property type="match status" value="1"/>
</dbReference>
<protein>
    <submittedName>
        <fullName evidence="3">5'-nucleotidase</fullName>
    </submittedName>
</protein>
<sequence length="927" mass="95949">MAVRIPVVAFVATLLAALLVAVPSPSDAAAVRGAQAGPIDTTAELSGTYVSEDAPRAYIARADDYADALAGSPLAAADGAPILFVEGDTVSEAVLAELARIAPDEVIILGGIAAVSEAAEEQIAQAGHTTRRLAGDNRFETAIEVAGELDASTGGPSTLYFVEGENADDARGWPDAINAATIAGLDGSPILPVNAERLPEEIAAYIAANPDAPRVIVGGTAAVTEEVESAIAGEEGEVSRIAGDTRVTTSVAAYDHAVSELGAVPTNRFVIPGCSYVEGLAASAIAGANGWTTVMVDCENLAASVDAFDILGSTLDLVEDTVVVGNQFTDEVLMGIDGAATFEAPEAAFCLRLLHHNDGESDLFPGSEGYGGLANMVTLANTLQDAPFAEGCDDSGVVTVTSGDNFLAGPEFQASLSDEDGPILDALGLSLMNYDALDLGNHDFDFNPDVTERFITSFVGDDLPPFLSANLDFTNEPGLQALVDDGRIAPSTVVDTGDTQVGIIGLTTPGLASISSPRNVEVLQDIVGITQAEVDRLTDEGVDKIILISHLQGIGGDDGDLALIGQIDGIDAVVAGGGDEVLADTGDPLIPGDLGSVFDGYPILVDDTDGTTVPVVTTSGNYGYLGRLELLFDADGNLLETRPFVDEVSRMVRVAEESLADGVPANETVVNDVYAPVQAFVDGLAEDVIATSEVRLNGDRPDIRVSEQNAGNLVADSMRWFVEDQGPSFGLDPDAIVVGVQNGGGIRHAGEEIGPGDITALDTFSMVPFPNFVAAFEDFTIEELQQLLERAYFDIEGVNGAFLHLSNLVVEIDLDEQPQVQDDDGNITTPGARVRSLTLGDGTPLITDGEVVDGAPTVTLSIVDFSARGGDGYPLDDDFEVLGATYQQVLTDFIVAATDDGGLGGEITAEQYPVGGEGRITVTGGEG</sequence>
<dbReference type="PANTHER" id="PTHR11575">
    <property type="entry name" value="5'-NUCLEOTIDASE-RELATED"/>
    <property type="match status" value="1"/>
</dbReference>
<dbReference type="GO" id="GO:0009166">
    <property type="term" value="P:nucleotide catabolic process"/>
    <property type="evidence" value="ECO:0007669"/>
    <property type="project" value="InterPro"/>
</dbReference>
<dbReference type="Pfam" id="PF04122">
    <property type="entry name" value="CW_binding_2"/>
    <property type="match status" value="2"/>
</dbReference>
<dbReference type="InterPro" id="IPR029052">
    <property type="entry name" value="Metallo-depent_PP-like"/>
</dbReference>
<dbReference type="PANTHER" id="PTHR11575:SF24">
    <property type="entry name" value="5'-NUCLEOTIDASE"/>
    <property type="match status" value="1"/>
</dbReference>
<dbReference type="InterPro" id="IPR007253">
    <property type="entry name" value="Cell_wall-bd_2"/>
</dbReference>
<dbReference type="RefSeq" id="WP_164710396.1">
    <property type="nucleotide sequence ID" value="NZ_CP031165.1"/>
</dbReference>
<dbReference type="KEGG" id="euz:DVS28_a2232"/>
<name>A0A346XXG7_9ACTN</name>
<dbReference type="InterPro" id="IPR006179">
    <property type="entry name" value="5_nucleotidase/apyrase"/>
</dbReference>
<evidence type="ECO:0000313" key="3">
    <source>
        <dbReference type="EMBL" id="AXV06914.1"/>
    </source>
</evidence>
<dbReference type="InterPro" id="IPR036907">
    <property type="entry name" value="5'-Nucleotdase_C_sf"/>
</dbReference>
<dbReference type="Gene3D" id="3.90.780.10">
    <property type="entry name" value="5'-Nucleotidase, C-terminal domain"/>
    <property type="match status" value="1"/>
</dbReference>